<name>A0A1T3MNL8_9FLAO</name>
<comment type="caution">
    <text evidence="2">The sequence shown here is derived from an EMBL/GenBank/DDBJ whole genome shotgun (WGS) entry which is preliminary data.</text>
</comment>
<evidence type="ECO:0000256" key="1">
    <source>
        <dbReference type="SAM" id="MobiDB-lite"/>
    </source>
</evidence>
<gene>
    <name evidence="2" type="ORF">BAZ10_02525</name>
</gene>
<feature type="compositionally biased region" description="Polar residues" evidence="1">
    <location>
        <begin position="39"/>
        <end position="52"/>
    </location>
</feature>
<feature type="region of interest" description="Disordered" evidence="1">
    <location>
        <begin position="39"/>
        <end position="71"/>
    </location>
</feature>
<dbReference type="RefSeq" id="WP_078771683.1">
    <property type="nucleotide sequence ID" value="NZ_CBCSBR010000005.1"/>
</dbReference>
<evidence type="ECO:0000313" key="2">
    <source>
        <dbReference type="EMBL" id="OPC66126.1"/>
    </source>
</evidence>
<reference evidence="2 3" key="1">
    <citation type="submission" date="2016-06" db="EMBL/GenBank/DDBJ databases">
        <title>Revisiting the taxonomy of the Elizabethkingia Genus based on Whole-Genome Sequencing, Optical Mapping, and MALDI-TOF.</title>
        <authorList>
            <person name="Nicholson A.C."/>
        </authorList>
    </citation>
    <scope>NUCLEOTIDE SEQUENCE [LARGE SCALE GENOMIC DNA]</scope>
    <source>
        <strain evidence="2 3">G4070</strain>
    </source>
</reference>
<proteinExistence type="predicted"/>
<protein>
    <submittedName>
        <fullName evidence="2">Uncharacterized protein</fullName>
    </submittedName>
</protein>
<dbReference type="EMBL" id="MAHX01000013">
    <property type="protein sequence ID" value="OPC66126.1"/>
    <property type="molecule type" value="Genomic_DNA"/>
</dbReference>
<sequence>MRKKTLQNEAAIIYEKARYVHPELKVVYVEMETGVAASSATLSPGDTTSPGTPQIDDWYDSGNIGDKNYDL</sequence>
<evidence type="ECO:0000313" key="3">
    <source>
        <dbReference type="Proteomes" id="UP000190813"/>
    </source>
</evidence>
<accession>A0A1T3MNL8</accession>
<dbReference type="Proteomes" id="UP000190813">
    <property type="component" value="Unassembled WGS sequence"/>
</dbReference>
<dbReference type="AlphaFoldDB" id="A0A1T3MNL8"/>
<keyword evidence="3" id="KW-1185">Reference proteome</keyword>
<organism evidence="2 3">
    <name type="scientific">Elizabethkingia occulta</name>
    <dbReference type="NCBI Taxonomy" id="1867263"/>
    <lineage>
        <taxon>Bacteria</taxon>
        <taxon>Pseudomonadati</taxon>
        <taxon>Bacteroidota</taxon>
        <taxon>Flavobacteriia</taxon>
        <taxon>Flavobacteriales</taxon>
        <taxon>Weeksellaceae</taxon>
        <taxon>Elizabethkingia</taxon>
    </lineage>
</organism>